<dbReference type="Proteomes" id="UP001157186">
    <property type="component" value="Unassembled WGS sequence"/>
</dbReference>
<sequence length="239" mass="27522">MDKININSSGLYDLDCEFLGESLKEKAVACIQAQKKAAIQSYSSFSPCEDALDRVSESALNAIIADNIDIHGVATDSTISNVIMFGAKHIDKSINDHYVEQQRIEVDKIIKEKLLDIFTDDSGNIENQELTIVSSGHFWYPQGAFMSWHTNSQVPGWRVYINYAEQENQSFFRYQDDDNNVITLNDKQWNLRIFKITEQQPLWHCVYSNTNRFSLGYMVKIKPKPNLLQKIKRKLQALF</sequence>
<organism evidence="1 2">
    <name type="scientific">Thalassotalea insulae</name>
    <dbReference type="NCBI Taxonomy" id="2056778"/>
    <lineage>
        <taxon>Bacteria</taxon>
        <taxon>Pseudomonadati</taxon>
        <taxon>Pseudomonadota</taxon>
        <taxon>Gammaproteobacteria</taxon>
        <taxon>Alteromonadales</taxon>
        <taxon>Colwelliaceae</taxon>
        <taxon>Thalassotalea</taxon>
    </lineage>
</organism>
<name>A0ABQ6GTN8_9GAMM</name>
<evidence type="ECO:0000313" key="1">
    <source>
        <dbReference type="EMBL" id="GLX79301.1"/>
    </source>
</evidence>
<dbReference type="EMBL" id="BSST01000001">
    <property type="protein sequence ID" value="GLX79301.1"/>
    <property type="molecule type" value="Genomic_DNA"/>
</dbReference>
<accession>A0ABQ6GTN8</accession>
<comment type="caution">
    <text evidence="1">The sequence shown here is derived from an EMBL/GenBank/DDBJ whole genome shotgun (WGS) entry which is preliminary data.</text>
</comment>
<proteinExistence type="predicted"/>
<keyword evidence="2" id="KW-1185">Reference proteome</keyword>
<evidence type="ECO:0000313" key="2">
    <source>
        <dbReference type="Proteomes" id="UP001157186"/>
    </source>
</evidence>
<protein>
    <submittedName>
        <fullName evidence="1">Uncharacterized protein</fullName>
    </submittedName>
</protein>
<dbReference type="RefSeq" id="WP_284245206.1">
    <property type="nucleotide sequence ID" value="NZ_BSST01000001.1"/>
</dbReference>
<reference evidence="1 2" key="1">
    <citation type="submission" date="2023-03" db="EMBL/GenBank/DDBJ databases">
        <title>Draft genome sequence of Thalassotalea insulae KCTC 62186T.</title>
        <authorList>
            <person name="Sawabe T."/>
        </authorList>
    </citation>
    <scope>NUCLEOTIDE SEQUENCE [LARGE SCALE GENOMIC DNA]</scope>
    <source>
        <strain evidence="1 2">KCTC 62186</strain>
    </source>
</reference>
<gene>
    <name evidence="1" type="ORF">tinsulaeT_26410</name>
</gene>